<evidence type="ECO:0000256" key="4">
    <source>
        <dbReference type="ARBA" id="ARBA00023125"/>
    </source>
</evidence>
<dbReference type="EMBL" id="CM003608">
    <property type="protein sequence ID" value="KYP67264.1"/>
    <property type="molecule type" value="Genomic_DNA"/>
</dbReference>
<feature type="domain" description="HTH myb-type" evidence="8">
    <location>
        <begin position="155"/>
        <end position="205"/>
    </location>
</feature>
<dbReference type="GO" id="GO:0005634">
    <property type="term" value="C:nucleus"/>
    <property type="evidence" value="ECO:0007669"/>
    <property type="project" value="UniProtKB-SubCell"/>
</dbReference>
<evidence type="ECO:0000256" key="5">
    <source>
        <dbReference type="ARBA" id="ARBA00023163"/>
    </source>
</evidence>
<proteinExistence type="predicted"/>
<dbReference type="PANTHER" id="PTHR45614">
    <property type="entry name" value="MYB PROTEIN-RELATED"/>
    <property type="match status" value="1"/>
</dbReference>
<keyword evidence="2" id="KW-0677">Repeat</keyword>
<evidence type="ECO:0000256" key="2">
    <source>
        <dbReference type="ARBA" id="ARBA00022737"/>
    </source>
</evidence>
<evidence type="ECO:0000259" key="8">
    <source>
        <dbReference type="PROSITE" id="PS51294"/>
    </source>
</evidence>
<evidence type="ECO:0000256" key="6">
    <source>
        <dbReference type="ARBA" id="ARBA00023242"/>
    </source>
</evidence>
<evidence type="ECO:0000313" key="10">
    <source>
        <dbReference type="Proteomes" id="UP000075243"/>
    </source>
</evidence>
<dbReference type="Proteomes" id="UP000075243">
    <property type="component" value="Chromosome 6"/>
</dbReference>
<evidence type="ECO:0000259" key="7">
    <source>
        <dbReference type="PROSITE" id="PS50090"/>
    </source>
</evidence>
<gene>
    <name evidence="9" type="ORF">KK1_013588</name>
</gene>
<dbReference type="Gramene" id="C.cajan_13183.t">
    <property type="protein sequence ID" value="C.cajan_13183.t"/>
    <property type="gene ID" value="C.cajan_13183"/>
</dbReference>
<dbReference type="SUPFAM" id="SSF46689">
    <property type="entry name" value="Homeodomain-like"/>
    <property type="match status" value="2"/>
</dbReference>
<keyword evidence="10" id="KW-1185">Reference proteome</keyword>
<dbReference type="FunFam" id="1.10.10.60:FF:000016">
    <property type="entry name" value="Transcriptional activator Myb isoform A"/>
    <property type="match status" value="1"/>
</dbReference>
<evidence type="ECO:0000256" key="3">
    <source>
        <dbReference type="ARBA" id="ARBA00023015"/>
    </source>
</evidence>
<dbReference type="OMA" id="NNGCTPP"/>
<dbReference type="Gene3D" id="1.10.10.60">
    <property type="entry name" value="Homeodomain-like"/>
    <property type="match status" value="3"/>
</dbReference>
<dbReference type="PROSITE" id="PS50090">
    <property type="entry name" value="MYB_LIKE"/>
    <property type="match status" value="3"/>
</dbReference>
<keyword evidence="6" id="KW-0539">Nucleus</keyword>
<dbReference type="PROSITE" id="PS51294">
    <property type="entry name" value="HTH_MYB"/>
    <property type="match status" value="3"/>
</dbReference>
<evidence type="ECO:0000256" key="1">
    <source>
        <dbReference type="ARBA" id="ARBA00004123"/>
    </source>
</evidence>
<feature type="domain" description="HTH myb-type" evidence="8">
    <location>
        <begin position="99"/>
        <end position="154"/>
    </location>
</feature>
<dbReference type="CDD" id="cd00167">
    <property type="entry name" value="SANT"/>
    <property type="match status" value="3"/>
</dbReference>
<dbReference type="GO" id="GO:0000978">
    <property type="term" value="F:RNA polymerase II cis-regulatory region sequence-specific DNA binding"/>
    <property type="evidence" value="ECO:0007669"/>
    <property type="project" value="TreeGrafter"/>
</dbReference>
<keyword evidence="3" id="KW-0805">Transcription regulation</keyword>
<name>A0A151TJN5_CAJCA</name>
<evidence type="ECO:0000313" key="9">
    <source>
        <dbReference type="EMBL" id="KYP67264.1"/>
    </source>
</evidence>
<organism evidence="9 10">
    <name type="scientific">Cajanus cajan</name>
    <name type="common">Pigeon pea</name>
    <name type="synonym">Cajanus indicus</name>
    <dbReference type="NCBI Taxonomy" id="3821"/>
    <lineage>
        <taxon>Eukaryota</taxon>
        <taxon>Viridiplantae</taxon>
        <taxon>Streptophyta</taxon>
        <taxon>Embryophyta</taxon>
        <taxon>Tracheophyta</taxon>
        <taxon>Spermatophyta</taxon>
        <taxon>Magnoliopsida</taxon>
        <taxon>eudicotyledons</taxon>
        <taxon>Gunneridae</taxon>
        <taxon>Pentapetalae</taxon>
        <taxon>rosids</taxon>
        <taxon>fabids</taxon>
        <taxon>Fabales</taxon>
        <taxon>Fabaceae</taxon>
        <taxon>Papilionoideae</taxon>
        <taxon>50 kb inversion clade</taxon>
        <taxon>NPAAA clade</taxon>
        <taxon>indigoferoid/millettioid clade</taxon>
        <taxon>Phaseoleae</taxon>
        <taxon>Cajanus</taxon>
    </lineage>
</organism>
<dbReference type="AlphaFoldDB" id="A0A151TJN5"/>
<accession>A0A151TJN5</accession>
<protein>
    <submittedName>
        <fullName evidence="9">Myb-related protein 3R-1</fullName>
    </submittedName>
</protein>
<dbReference type="GO" id="GO:0000981">
    <property type="term" value="F:DNA-binding transcription factor activity, RNA polymerase II-specific"/>
    <property type="evidence" value="ECO:0007669"/>
    <property type="project" value="TreeGrafter"/>
</dbReference>
<feature type="domain" description="Myb-like" evidence="7">
    <location>
        <begin position="151"/>
        <end position="201"/>
    </location>
</feature>
<feature type="domain" description="Myb-like" evidence="7">
    <location>
        <begin position="47"/>
        <end position="98"/>
    </location>
</feature>
<feature type="domain" description="HTH myb-type" evidence="8">
    <location>
        <begin position="47"/>
        <end position="98"/>
    </location>
</feature>
<dbReference type="InterPro" id="IPR009057">
    <property type="entry name" value="Homeodomain-like_sf"/>
</dbReference>
<dbReference type="InterPro" id="IPR001005">
    <property type="entry name" value="SANT/Myb"/>
</dbReference>
<comment type="subcellular location">
    <subcellularLocation>
        <location evidence="1">Nucleus</location>
    </subcellularLocation>
</comment>
<keyword evidence="5" id="KW-0804">Transcription</keyword>
<dbReference type="InterPro" id="IPR050560">
    <property type="entry name" value="MYB_TF"/>
</dbReference>
<feature type="domain" description="Myb-like" evidence="7">
    <location>
        <begin position="99"/>
        <end position="150"/>
    </location>
</feature>
<reference evidence="9 10" key="1">
    <citation type="journal article" date="2012" name="Nat. Biotechnol.">
        <title>Draft genome sequence of pigeonpea (Cajanus cajan), an orphan legume crop of resource-poor farmers.</title>
        <authorList>
            <person name="Varshney R.K."/>
            <person name="Chen W."/>
            <person name="Li Y."/>
            <person name="Bharti A.K."/>
            <person name="Saxena R.K."/>
            <person name="Schlueter J.A."/>
            <person name="Donoghue M.T."/>
            <person name="Azam S."/>
            <person name="Fan G."/>
            <person name="Whaley A.M."/>
            <person name="Farmer A.D."/>
            <person name="Sheridan J."/>
            <person name="Iwata A."/>
            <person name="Tuteja R."/>
            <person name="Penmetsa R.V."/>
            <person name="Wu W."/>
            <person name="Upadhyaya H.D."/>
            <person name="Yang S.P."/>
            <person name="Shah T."/>
            <person name="Saxena K.B."/>
            <person name="Michael T."/>
            <person name="McCombie W.R."/>
            <person name="Yang B."/>
            <person name="Zhang G."/>
            <person name="Yang H."/>
            <person name="Wang J."/>
            <person name="Spillane C."/>
            <person name="Cook D.R."/>
            <person name="May G.D."/>
            <person name="Xu X."/>
            <person name="Jackson S.A."/>
        </authorList>
    </citation>
    <scope>NUCLEOTIDE SEQUENCE [LARGE SCALE GENOMIC DNA]</scope>
    <source>
        <strain evidence="10">cv. Asha</strain>
    </source>
</reference>
<sequence>MLEIKKELMDFNFDSPHPDGLHLCRLSSLNYRNSNTFLLESTPSASRKKAQSRRWTAEEDNLLIDTVKKHNGRNWKKIAAYLPGRTDVQCLHRWQKVLNPNLVKGSWTKEEDDCLIELVKKYGIKRWSVISKYLPGRIGKGCRERWNNHLDPAIKKDAWTEEEEQILAYCHQIYGTKWSEIARLLPGRTDNAIKNHWNCSMKKKLDASPFGCDINATTSSFIASQIKPAHVLVKVESQTFNEMRSVDNFPTKLILQNTPVEESFSEENCFEGETPKASRQDMLASNLDYLPLASTVTYEACKSRKRQMVSFSDAKYNLGEKKGQEGWGSNNKINSMRLADDIRNEYAYFPVEHPPVEDLVLPTVFSGCLSPKTHMACADNNGCTPPSSILRNYIGDISPETVLRSLAMTYQNVPSIIRKRTPWKATYRDSHQKPSRVIVCTPETERVTTGLDNLELNKGFISFLR</sequence>
<dbReference type="InterPro" id="IPR017930">
    <property type="entry name" value="Myb_dom"/>
</dbReference>
<dbReference type="SMART" id="SM00717">
    <property type="entry name" value="SANT"/>
    <property type="match status" value="3"/>
</dbReference>
<dbReference type="PANTHER" id="PTHR45614:SF252">
    <property type="entry name" value="TRANSCRIPTION FACTOR MYB3R-2-LIKE"/>
    <property type="match status" value="1"/>
</dbReference>
<keyword evidence="4" id="KW-0238">DNA-binding</keyword>
<dbReference type="Pfam" id="PF00249">
    <property type="entry name" value="Myb_DNA-binding"/>
    <property type="match status" value="3"/>
</dbReference>
<dbReference type="FunFam" id="1.10.10.60:FF:000010">
    <property type="entry name" value="Transcriptional activator Myb isoform A"/>
    <property type="match status" value="1"/>
</dbReference>